<dbReference type="InterPro" id="IPR046342">
    <property type="entry name" value="CBS_dom_sf"/>
</dbReference>
<evidence type="ECO:0000256" key="2">
    <source>
        <dbReference type="ARBA" id="ARBA00012282"/>
    </source>
</evidence>
<reference evidence="12" key="1">
    <citation type="submission" date="2016-10" db="EMBL/GenBank/DDBJ databases">
        <authorList>
            <person name="Varghese N."/>
            <person name="Submissions S."/>
        </authorList>
    </citation>
    <scope>NUCLEOTIDE SEQUENCE [LARGE SCALE GENOMIC DNA]</scope>
    <source>
        <strain evidence="12">DSM 18887</strain>
    </source>
</reference>
<dbReference type="PROSITE" id="PS50112">
    <property type="entry name" value="PAS"/>
    <property type="match status" value="1"/>
</dbReference>
<dbReference type="Pfam" id="PF00571">
    <property type="entry name" value="CBS"/>
    <property type="match status" value="4"/>
</dbReference>
<dbReference type="PROSITE" id="PS50883">
    <property type="entry name" value="EAL"/>
    <property type="match status" value="1"/>
</dbReference>
<dbReference type="SUPFAM" id="SSF55785">
    <property type="entry name" value="PYP-like sensor domain (PAS domain)"/>
    <property type="match status" value="1"/>
</dbReference>
<dbReference type="SMART" id="SM00091">
    <property type="entry name" value="PAS"/>
    <property type="match status" value="1"/>
</dbReference>
<dbReference type="Pfam" id="PF00563">
    <property type="entry name" value="EAL"/>
    <property type="match status" value="1"/>
</dbReference>
<dbReference type="CDD" id="cd01949">
    <property type="entry name" value="GGDEF"/>
    <property type="match status" value="1"/>
</dbReference>
<dbReference type="SMART" id="SM00052">
    <property type="entry name" value="EAL"/>
    <property type="match status" value="1"/>
</dbReference>
<dbReference type="InterPro" id="IPR035919">
    <property type="entry name" value="EAL_sf"/>
</dbReference>
<dbReference type="InterPro" id="IPR000644">
    <property type="entry name" value="CBS_dom"/>
</dbReference>
<dbReference type="FunFam" id="3.30.70.270:FF:000001">
    <property type="entry name" value="Diguanylate cyclase domain protein"/>
    <property type="match status" value="1"/>
</dbReference>
<evidence type="ECO:0000259" key="10">
    <source>
        <dbReference type="PROSITE" id="PS51371"/>
    </source>
</evidence>
<evidence type="ECO:0000256" key="1">
    <source>
        <dbReference type="ARBA" id="ARBA00001946"/>
    </source>
</evidence>
<dbReference type="SUPFAM" id="SSF54631">
    <property type="entry name" value="CBS-domain pair"/>
    <property type="match status" value="2"/>
</dbReference>
<feature type="domain" description="EAL" evidence="8">
    <location>
        <begin position="580"/>
        <end position="833"/>
    </location>
</feature>
<dbReference type="InterPro" id="IPR001633">
    <property type="entry name" value="EAL_dom"/>
</dbReference>
<dbReference type="Gene3D" id="3.30.450.20">
    <property type="entry name" value="PAS domain"/>
    <property type="match status" value="1"/>
</dbReference>
<evidence type="ECO:0000259" key="7">
    <source>
        <dbReference type="PROSITE" id="PS50113"/>
    </source>
</evidence>
<evidence type="ECO:0000313" key="11">
    <source>
        <dbReference type="EMBL" id="SEQ51037.1"/>
    </source>
</evidence>
<dbReference type="FunFam" id="3.20.20.450:FF:000001">
    <property type="entry name" value="Cyclic di-GMP phosphodiesterase yahA"/>
    <property type="match status" value="1"/>
</dbReference>
<dbReference type="NCBIfam" id="TIGR00254">
    <property type="entry name" value="GGDEF"/>
    <property type="match status" value="1"/>
</dbReference>
<accession>A0A1H9GLR6</accession>
<dbReference type="OrthoDB" id="6168558at2"/>
<dbReference type="STRING" id="355243.SAMN03080615_01762"/>
<dbReference type="Pfam" id="PF00990">
    <property type="entry name" value="GGDEF"/>
    <property type="match status" value="1"/>
</dbReference>
<dbReference type="EMBL" id="FOGB01000004">
    <property type="protein sequence ID" value="SEQ51037.1"/>
    <property type="molecule type" value="Genomic_DNA"/>
</dbReference>
<dbReference type="InterPro" id="IPR035965">
    <property type="entry name" value="PAS-like_dom_sf"/>
</dbReference>
<organism evidence="11 12">
    <name type="scientific">Amphritea atlantica</name>
    <dbReference type="NCBI Taxonomy" id="355243"/>
    <lineage>
        <taxon>Bacteria</taxon>
        <taxon>Pseudomonadati</taxon>
        <taxon>Pseudomonadota</taxon>
        <taxon>Gammaproteobacteria</taxon>
        <taxon>Oceanospirillales</taxon>
        <taxon>Oceanospirillaceae</taxon>
        <taxon>Amphritea</taxon>
    </lineage>
</organism>
<dbReference type="SMART" id="SM00086">
    <property type="entry name" value="PAC"/>
    <property type="match status" value="1"/>
</dbReference>
<feature type="domain" description="CBS" evidence="10">
    <location>
        <begin position="17"/>
        <end position="75"/>
    </location>
</feature>
<dbReference type="PANTHER" id="PTHR44757:SF2">
    <property type="entry name" value="BIOFILM ARCHITECTURE MAINTENANCE PROTEIN MBAA"/>
    <property type="match status" value="1"/>
</dbReference>
<gene>
    <name evidence="11" type="ORF">SAMN03080615_01762</name>
</gene>
<dbReference type="PROSITE" id="PS50113">
    <property type="entry name" value="PAC"/>
    <property type="match status" value="1"/>
</dbReference>
<evidence type="ECO:0000259" key="6">
    <source>
        <dbReference type="PROSITE" id="PS50112"/>
    </source>
</evidence>
<dbReference type="InterPro" id="IPR029787">
    <property type="entry name" value="Nucleotide_cyclase"/>
</dbReference>
<dbReference type="InterPro" id="IPR052155">
    <property type="entry name" value="Biofilm_reg_signaling"/>
</dbReference>
<dbReference type="AlphaFoldDB" id="A0A1H9GLR6"/>
<dbReference type="Pfam" id="PF13426">
    <property type="entry name" value="PAS_9"/>
    <property type="match status" value="1"/>
</dbReference>
<dbReference type="PANTHER" id="PTHR44757">
    <property type="entry name" value="DIGUANYLATE CYCLASE DGCP"/>
    <property type="match status" value="1"/>
</dbReference>
<keyword evidence="12" id="KW-1185">Reference proteome</keyword>
<dbReference type="SMART" id="SM00267">
    <property type="entry name" value="GGDEF"/>
    <property type="match status" value="1"/>
</dbReference>
<feature type="domain" description="GGDEF" evidence="9">
    <location>
        <begin position="438"/>
        <end position="571"/>
    </location>
</feature>
<keyword evidence="3" id="KW-0973">c-di-GMP</keyword>
<evidence type="ECO:0000256" key="4">
    <source>
        <dbReference type="ARBA" id="ARBA00051114"/>
    </source>
</evidence>
<comment type="catalytic activity">
    <reaction evidence="4">
        <text>3',3'-c-di-GMP + H2O = 5'-phosphoguanylyl(3'-&gt;5')guanosine + H(+)</text>
        <dbReference type="Rhea" id="RHEA:24902"/>
        <dbReference type="ChEBI" id="CHEBI:15377"/>
        <dbReference type="ChEBI" id="CHEBI:15378"/>
        <dbReference type="ChEBI" id="CHEBI:58754"/>
        <dbReference type="ChEBI" id="CHEBI:58805"/>
        <dbReference type="EC" id="3.1.4.52"/>
    </reaction>
    <physiologicalReaction direction="left-to-right" evidence="4">
        <dbReference type="Rhea" id="RHEA:24903"/>
    </physiologicalReaction>
</comment>
<dbReference type="NCBIfam" id="TIGR00229">
    <property type="entry name" value="sensory_box"/>
    <property type="match status" value="1"/>
</dbReference>
<proteinExistence type="predicted"/>
<dbReference type="SUPFAM" id="SSF55073">
    <property type="entry name" value="Nucleotide cyclase"/>
    <property type="match status" value="1"/>
</dbReference>
<evidence type="ECO:0000259" key="8">
    <source>
        <dbReference type="PROSITE" id="PS50883"/>
    </source>
</evidence>
<dbReference type="InterPro" id="IPR000700">
    <property type="entry name" value="PAS-assoc_C"/>
</dbReference>
<keyword evidence="5" id="KW-0129">CBS domain</keyword>
<dbReference type="GO" id="GO:0071111">
    <property type="term" value="F:cyclic-guanylate-specific phosphodiesterase activity"/>
    <property type="evidence" value="ECO:0007669"/>
    <property type="project" value="UniProtKB-EC"/>
</dbReference>
<dbReference type="Gene3D" id="3.30.70.270">
    <property type="match status" value="1"/>
</dbReference>
<feature type="domain" description="CBS" evidence="10">
    <location>
        <begin position="206"/>
        <end position="264"/>
    </location>
</feature>
<comment type="cofactor">
    <cofactor evidence="1">
        <name>Mg(2+)</name>
        <dbReference type="ChEBI" id="CHEBI:18420"/>
    </cofactor>
</comment>
<feature type="domain" description="PAC" evidence="7">
    <location>
        <begin position="354"/>
        <end position="406"/>
    </location>
</feature>
<protein>
    <recommendedName>
        <fullName evidence="2">cyclic-guanylate-specific phosphodiesterase</fullName>
        <ecNumber evidence="2">3.1.4.52</ecNumber>
    </recommendedName>
</protein>
<evidence type="ECO:0000313" key="12">
    <source>
        <dbReference type="Proteomes" id="UP000198749"/>
    </source>
</evidence>
<dbReference type="Gene3D" id="3.10.580.10">
    <property type="entry name" value="CBS-domain"/>
    <property type="match status" value="2"/>
</dbReference>
<dbReference type="RefSeq" id="WP_091356733.1">
    <property type="nucleotide sequence ID" value="NZ_AP025284.1"/>
</dbReference>
<dbReference type="EC" id="3.1.4.52" evidence="2"/>
<dbReference type="SUPFAM" id="SSF141868">
    <property type="entry name" value="EAL domain-like"/>
    <property type="match status" value="1"/>
</dbReference>
<evidence type="ECO:0000256" key="3">
    <source>
        <dbReference type="ARBA" id="ARBA00022636"/>
    </source>
</evidence>
<feature type="domain" description="PAS" evidence="6">
    <location>
        <begin position="281"/>
        <end position="327"/>
    </location>
</feature>
<evidence type="ECO:0000259" key="9">
    <source>
        <dbReference type="PROSITE" id="PS50887"/>
    </source>
</evidence>
<dbReference type="InterPro" id="IPR001610">
    <property type="entry name" value="PAC"/>
</dbReference>
<evidence type="ECO:0000256" key="5">
    <source>
        <dbReference type="PROSITE-ProRule" id="PRU00703"/>
    </source>
</evidence>
<dbReference type="InterPro" id="IPR000014">
    <property type="entry name" value="PAS"/>
</dbReference>
<dbReference type="PROSITE" id="PS50887">
    <property type="entry name" value="GGDEF"/>
    <property type="match status" value="1"/>
</dbReference>
<dbReference type="Proteomes" id="UP000198749">
    <property type="component" value="Unassembled WGS sequence"/>
</dbReference>
<dbReference type="GO" id="GO:0071732">
    <property type="term" value="P:cellular response to nitric oxide"/>
    <property type="evidence" value="ECO:0007669"/>
    <property type="project" value="UniProtKB-ARBA"/>
</dbReference>
<dbReference type="InterPro" id="IPR000160">
    <property type="entry name" value="GGDEF_dom"/>
</dbReference>
<dbReference type="SMART" id="SM00116">
    <property type="entry name" value="CBS"/>
    <property type="match status" value="4"/>
</dbReference>
<dbReference type="InterPro" id="IPR043128">
    <property type="entry name" value="Rev_trsase/Diguanyl_cyclase"/>
</dbReference>
<sequence length="834" mass="94065">MSRPPKVTSPLLVRHIAQSNLITCTPDSTADSLIRLMADKKIGCIVVCENRLPVGIVTRRDLIGLWAGNAQHTPVTQFMSSPVHTVSEWESVDEAGLKFIAEEVRHFVVTKNSGEACGIITETDVVNSHGIEHDLFLRSVEEIADHSPVSVDGNSTVLTALQKLNQSGRSALLITLHNEISGIFTERDAVALIAQDMQGRLICDLCNSTLVTVEQSLSLYNARKVFLQHQFQHLAITNHQGKITGLISYSDILRSVENDYVYRLRELLNERDKALEKSQHSLKLADKVIEASMEAIVICDKNAQILRVNPSFTEITGYTSAEVLGKNPNILSSGRHNKSFYKAMWQSLTEQGFWQGEIWNRRKDGAVYPEWLSITSIRDDHGNISQYASIFTDLTEIKKSEARIRRLAYFDELTRLPNRKLFNDRLQLSIGYAREHQHRIAVAYIDVDFFQQINDLHGHETGDRVLKEIGRRIEHQLDDSDTVARFGGDEFNLILTDVDDTPHISEFLNRLLSTVNQPILIEDKELKVTVSIGVSFFPTDADDAESLLKCANSAVHLAKDFGRNSFRFFSPEQHRLIQSRYQMGSDLQAALDNGEFQLYFQPKVGLHTGRPTSCEALLRWLHPQLGFISPAEFIPLAEDLGLINRIGRFVLEEACQQIARWREQGEEINVAINLSARQFQQGDIAEQILECLKQHNLPAHLLSVELTESCFLYCPEETKEALNTLRSQGIQVAIDDFGTGYSSLSYIRTIALDILKIDRSFLVNLEASEVDRAIVTSIIEMSHVLGLQVVAEGIEHQSQVTILKQMKCDQLQGFLLARPMPADAFINWYKHQNA</sequence>
<dbReference type="CDD" id="cd00130">
    <property type="entry name" value="PAS"/>
    <property type="match status" value="1"/>
</dbReference>
<dbReference type="Gene3D" id="3.20.20.450">
    <property type="entry name" value="EAL domain"/>
    <property type="match status" value="1"/>
</dbReference>
<dbReference type="CDD" id="cd01948">
    <property type="entry name" value="EAL"/>
    <property type="match status" value="1"/>
</dbReference>
<name>A0A1H9GLR6_9GAMM</name>
<dbReference type="PROSITE" id="PS51371">
    <property type="entry name" value="CBS"/>
    <property type="match status" value="3"/>
</dbReference>
<feature type="domain" description="CBS" evidence="10">
    <location>
        <begin position="79"/>
        <end position="135"/>
    </location>
</feature>